<reference evidence="2" key="1">
    <citation type="submission" date="2022-12" db="EMBL/GenBank/DDBJ databases">
        <title>Paraconexibacter alkalitolerans sp. nov. and Baekduia alba sp. nov., isolated from soil and emended description of the genera Paraconexibacter (Chun et al., 2020) and Baekduia (An et al., 2020).</title>
        <authorList>
            <person name="Vieira S."/>
            <person name="Huber K.J."/>
            <person name="Geppert A."/>
            <person name="Wolf J."/>
            <person name="Neumann-Schaal M."/>
            <person name="Muesken M."/>
            <person name="Overmann J."/>
        </authorList>
    </citation>
    <scope>NUCLEOTIDE SEQUENCE</scope>
    <source>
        <strain evidence="2">AEG42_29</strain>
    </source>
</reference>
<dbReference type="RefSeq" id="WP_354698408.1">
    <property type="nucleotide sequence ID" value="NZ_CP114014.1"/>
</dbReference>
<comment type="catalytic activity">
    <reaction evidence="1">
        <text>9-ribosyl-trans-zeatin 5'-phosphate + H2O = trans-zeatin + D-ribose 5-phosphate</text>
        <dbReference type="Rhea" id="RHEA:48564"/>
        <dbReference type="ChEBI" id="CHEBI:15377"/>
        <dbReference type="ChEBI" id="CHEBI:16522"/>
        <dbReference type="ChEBI" id="CHEBI:78346"/>
        <dbReference type="ChEBI" id="CHEBI:87947"/>
        <dbReference type="EC" id="3.2.2.n1"/>
    </reaction>
</comment>
<dbReference type="AlphaFoldDB" id="A0AAU7B0U8"/>
<dbReference type="KEGG" id="parq:DSM112329_04084"/>
<dbReference type="NCBIfam" id="TIGR00730">
    <property type="entry name" value="Rossman fold protein, TIGR00730 family"/>
    <property type="match status" value="1"/>
</dbReference>
<dbReference type="InterPro" id="IPR052341">
    <property type="entry name" value="LOG_family_nucleotidases"/>
</dbReference>
<evidence type="ECO:0000256" key="1">
    <source>
        <dbReference type="RuleBase" id="RU363015"/>
    </source>
</evidence>
<proteinExistence type="inferred from homology"/>
<dbReference type="Pfam" id="PF03641">
    <property type="entry name" value="Lysine_decarbox"/>
    <property type="match status" value="1"/>
</dbReference>
<comment type="catalytic activity">
    <reaction evidence="1">
        <text>N(6)-(dimethylallyl)adenosine 5'-phosphate + H2O = N(6)-dimethylallyladenine + D-ribose 5-phosphate</text>
        <dbReference type="Rhea" id="RHEA:48560"/>
        <dbReference type="ChEBI" id="CHEBI:15377"/>
        <dbReference type="ChEBI" id="CHEBI:17660"/>
        <dbReference type="ChEBI" id="CHEBI:57526"/>
        <dbReference type="ChEBI" id="CHEBI:78346"/>
        <dbReference type="EC" id="3.2.2.n1"/>
    </reaction>
</comment>
<gene>
    <name evidence="2" type="ORF">DSM112329_04084</name>
</gene>
<evidence type="ECO:0000313" key="2">
    <source>
        <dbReference type="EMBL" id="XAY07204.1"/>
    </source>
</evidence>
<dbReference type="GO" id="GO:0016787">
    <property type="term" value="F:hydrolase activity"/>
    <property type="evidence" value="ECO:0007669"/>
    <property type="project" value="UniProtKB-KW"/>
</dbReference>
<keyword evidence="1" id="KW-0378">Hydrolase</keyword>
<protein>
    <recommendedName>
        <fullName evidence="1">Cytokinin riboside 5'-monophosphate phosphoribohydrolase</fullName>
        <ecNumber evidence="1">3.2.2.n1</ecNumber>
    </recommendedName>
</protein>
<comment type="similarity">
    <text evidence="1">Belongs to the LOG family.</text>
</comment>
<name>A0AAU7B0U8_9ACTN</name>
<dbReference type="InterPro" id="IPR031100">
    <property type="entry name" value="LOG_fam"/>
</dbReference>
<organism evidence="2">
    <name type="scientific">Paraconexibacter sp. AEG42_29</name>
    <dbReference type="NCBI Taxonomy" id="2997339"/>
    <lineage>
        <taxon>Bacteria</taxon>
        <taxon>Bacillati</taxon>
        <taxon>Actinomycetota</taxon>
        <taxon>Thermoleophilia</taxon>
        <taxon>Solirubrobacterales</taxon>
        <taxon>Paraconexibacteraceae</taxon>
        <taxon>Paraconexibacter</taxon>
    </lineage>
</organism>
<dbReference type="EMBL" id="CP114014">
    <property type="protein sequence ID" value="XAY07204.1"/>
    <property type="molecule type" value="Genomic_DNA"/>
</dbReference>
<dbReference type="GO" id="GO:0005829">
    <property type="term" value="C:cytosol"/>
    <property type="evidence" value="ECO:0007669"/>
    <property type="project" value="TreeGrafter"/>
</dbReference>
<keyword evidence="1" id="KW-0203">Cytokinin biosynthesis</keyword>
<dbReference type="SUPFAM" id="SSF102405">
    <property type="entry name" value="MCP/YpsA-like"/>
    <property type="match status" value="1"/>
</dbReference>
<dbReference type="EC" id="3.2.2.n1" evidence="1"/>
<dbReference type="PANTHER" id="PTHR43393:SF2">
    <property type="entry name" value="CYTOKININ RIBOSIDE 5'-MONOPHOSPHATE PHOSPHORIBOHYDROLASE"/>
    <property type="match status" value="1"/>
</dbReference>
<sequence length="245" mass="26939">MTERPHDPIAHRARTPDEELLAAELPTVEGQYTDDQRVERMAAEITMGFDRLRGTTRAVSIFGSARIPAGDPIYEHAREVARRLGESGFSVITGGGPGIMEAGNRGAQEAGARSIGLNIELPFEQGGNPYQDDALLFHYFFTRKIMFVRYAGAFVVFPGGFGTLDELFESLTLIQTGKVAHFPVIFVDSAYWSGLFDWIRDQLLTRGLIAAKDLELLHVTDDAEEVVAICERAMGLQWGTSTGEG</sequence>
<dbReference type="PANTHER" id="PTHR43393">
    <property type="entry name" value="CYTOKININ RIBOSIDE 5'-MONOPHOSPHATE PHOSPHORIBOHYDROLASE"/>
    <property type="match status" value="1"/>
</dbReference>
<dbReference type="InterPro" id="IPR005269">
    <property type="entry name" value="LOG"/>
</dbReference>
<dbReference type="Gene3D" id="3.40.50.450">
    <property type="match status" value="1"/>
</dbReference>
<dbReference type="GO" id="GO:0009691">
    <property type="term" value="P:cytokinin biosynthetic process"/>
    <property type="evidence" value="ECO:0007669"/>
    <property type="project" value="UniProtKB-UniRule"/>
</dbReference>
<accession>A0AAU7B0U8</accession>